<keyword evidence="2 10" id="KW-1003">Cell membrane</keyword>
<comment type="catalytic activity">
    <reaction evidence="8">
        <text>fluoride(in) = fluoride(out)</text>
        <dbReference type="Rhea" id="RHEA:76159"/>
        <dbReference type="ChEBI" id="CHEBI:17051"/>
    </reaction>
    <physiologicalReaction direction="left-to-right" evidence="8">
        <dbReference type="Rhea" id="RHEA:76160"/>
    </physiologicalReaction>
</comment>
<evidence type="ECO:0000313" key="11">
    <source>
        <dbReference type="EMBL" id="MBB5181676.1"/>
    </source>
</evidence>
<feature type="transmembrane region" description="Helical" evidence="10">
    <location>
        <begin position="29"/>
        <end position="46"/>
    </location>
</feature>
<evidence type="ECO:0000256" key="7">
    <source>
        <dbReference type="ARBA" id="ARBA00035120"/>
    </source>
</evidence>
<feature type="transmembrane region" description="Helical" evidence="10">
    <location>
        <begin position="58"/>
        <end position="79"/>
    </location>
</feature>
<protein>
    <recommendedName>
        <fullName evidence="10">Fluoride-specific ion channel FluC</fullName>
    </recommendedName>
</protein>
<accession>A0A7W8FV03</accession>
<gene>
    <name evidence="10" type="primary">fluC</name>
    <name evidence="10" type="synonym">crcB</name>
    <name evidence="11" type="ORF">HNQ44_003141</name>
</gene>
<dbReference type="GO" id="GO:0005886">
    <property type="term" value="C:plasma membrane"/>
    <property type="evidence" value="ECO:0007669"/>
    <property type="project" value="UniProtKB-SubCell"/>
</dbReference>
<feature type="binding site" evidence="10">
    <location>
        <position position="66"/>
    </location>
    <ligand>
        <name>Na(+)</name>
        <dbReference type="ChEBI" id="CHEBI:29101"/>
        <note>structural</note>
    </ligand>
</feature>
<dbReference type="GO" id="GO:0046872">
    <property type="term" value="F:metal ion binding"/>
    <property type="evidence" value="ECO:0007669"/>
    <property type="project" value="UniProtKB-KW"/>
</dbReference>
<keyword evidence="12" id="KW-1185">Reference proteome</keyword>
<evidence type="ECO:0000313" key="12">
    <source>
        <dbReference type="Proteomes" id="UP000525923"/>
    </source>
</evidence>
<evidence type="ECO:0000256" key="9">
    <source>
        <dbReference type="ARBA" id="ARBA00049940"/>
    </source>
</evidence>
<keyword evidence="10" id="KW-0479">Metal-binding</keyword>
<dbReference type="HAMAP" id="MF_00454">
    <property type="entry name" value="FluC"/>
    <property type="match status" value="1"/>
</dbReference>
<name>A0A7W8FV03_9BACL</name>
<keyword evidence="4 10" id="KW-1133">Transmembrane helix</keyword>
<evidence type="ECO:0000256" key="6">
    <source>
        <dbReference type="ARBA" id="ARBA00023303"/>
    </source>
</evidence>
<sequence length="117" mass="12306">MKNLLAVGFGGMAGSLLRAVIYEGVSSFTGLWIVNLLGSLLLGFVAGRFHAKSAPFRLFVSTGLLGSFTTFSTFTAEWFRLMERSFTGGLLLALGMTAFSVGTAAIGLKFGRKAVAG</sequence>
<organism evidence="11 12">
    <name type="scientific">Planococcus koreensis</name>
    <dbReference type="NCBI Taxonomy" id="112331"/>
    <lineage>
        <taxon>Bacteria</taxon>
        <taxon>Bacillati</taxon>
        <taxon>Bacillota</taxon>
        <taxon>Bacilli</taxon>
        <taxon>Bacillales</taxon>
        <taxon>Caryophanaceae</taxon>
        <taxon>Planococcus</taxon>
    </lineage>
</organism>
<evidence type="ECO:0000256" key="2">
    <source>
        <dbReference type="ARBA" id="ARBA00022475"/>
    </source>
</evidence>
<keyword evidence="10" id="KW-0406">Ion transport</keyword>
<comment type="activity regulation">
    <text evidence="10">Na(+) is not transported, but it plays an essential structural role and its presence is essential for fluoride channel function.</text>
</comment>
<dbReference type="AlphaFoldDB" id="A0A7W8FV03"/>
<keyword evidence="6 10" id="KW-0407">Ion channel</keyword>
<feature type="transmembrane region" description="Helical" evidence="10">
    <location>
        <begin position="85"/>
        <end position="108"/>
    </location>
</feature>
<evidence type="ECO:0000256" key="1">
    <source>
        <dbReference type="ARBA" id="ARBA00004651"/>
    </source>
</evidence>
<comment type="caution">
    <text evidence="11">The sequence shown here is derived from an EMBL/GenBank/DDBJ whole genome shotgun (WGS) entry which is preliminary data.</text>
</comment>
<comment type="similarity">
    <text evidence="7 10">Belongs to the fluoride channel Fluc/FEX (TC 1.A.43) family.</text>
</comment>
<evidence type="ECO:0000256" key="10">
    <source>
        <dbReference type="HAMAP-Rule" id="MF_00454"/>
    </source>
</evidence>
<evidence type="ECO:0000256" key="8">
    <source>
        <dbReference type="ARBA" id="ARBA00035585"/>
    </source>
</evidence>
<evidence type="ECO:0000256" key="5">
    <source>
        <dbReference type="ARBA" id="ARBA00023136"/>
    </source>
</evidence>
<dbReference type="GO" id="GO:0140114">
    <property type="term" value="P:cellular detoxification of fluoride"/>
    <property type="evidence" value="ECO:0007669"/>
    <property type="project" value="UniProtKB-UniRule"/>
</dbReference>
<comment type="function">
    <text evidence="9 10">Fluoride-specific ion channel. Important for reducing fluoride concentration in the cell, thus reducing its toxicity.</text>
</comment>
<keyword evidence="3 10" id="KW-0812">Transmembrane</keyword>
<comment type="subcellular location">
    <subcellularLocation>
        <location evidence="1 10">Cell membrane</location>
        <topology evidence="1 10">Multi-pass membrane protein</topology>
    </subcellularLocation>
</comment>
<proteinExistence type="inferred from homology"/>
<reference evidence="11 12" key="1">
    <citation type="submission" date="2020-08" db="EMBL/GenBank/DDBJ databases">
        <title>Genomic Encyclopedia of Type Strains, Phase IV (KMG-IV): sequencing the most valuable type-strain genomes for metagenomic binning, comparative biology and taxonomic classification.</title>
        <authorList>
            <person name="Goeker M."/>
        </authorList>
    </citation>
    <scope>NUCLEOTIDE SEQUENCE [LARGE SCALE GENOMIC DNA]</scope>
    <source>
        <strain evidence="11 12">DSM 15895</strain>
    </source>
</reference>
<dbReference type="OrthoDB" id="9799631at2"/>
<feature type="binding site" evidence="10">
    <location>
        <position position="69"/>
    </location>
    <ligand>
        <name>Na(+)</name>
        <dbReference type="ChEBI" id="CHEBI:29101"/>
        <note>structural</note>
    </ligand>
</feature>
<dbReference type="InterPro" id="IPR003691">
    <property type="entry name" value="FluC"/>
</dbReference>
<evidence type="ECO:0000256" key="4">
    <source>
        <dbReference type="ARBA" id="ARBA00022989"/>
    </source>
</evidence>
<keyword evidence="10" id="KW-0915">Sodium</keyword>
<evidence type="ECO:0000256" key="3">
    <source>
        <dbReference type="ARBA" id="ARBA00022692"/>
    </source>
</evidence>
<keyword evidence="10" id="KW-0813">Transport</keyword>
<dbReference type="GO" id="GO:0062054">
    <property type="term" value="F:fluoride channel activity"/>
    <property type="evidence" value="ECO:0007669"/>
    <property type="project" value="UniProtKB-UniRule"/>
</dbReference>
<keyword evidence="5 10" id="KW-0472">Membrane</keyword>
<dbReference type="EMBL" id="JACHHE010000011">
    <property type="protein sequence ID" value="MBB5181676.1"/>
    <property type="molecule type" value="Genomic_DNA"/>
</dbReference>
<dbReference type="RefSeq" id="WP_135504540.1">
    <property type="nucleotide sequence ID" value="NZ_JACHHE010000011.1"/>
</dbReference>
<dbReference type="Pfam" id="PF02537">
    <property type="entry name" value="CRCB"/>
    <property type="match status" value="1"/>
</dbReference>
<dbReference type="Proteomes" id="UP000525923">
    <property type="component" value="Unassembled WGS sequence"/>
</dbReference>